<evidence type="ECO:0000313" key="4">
    <source>
        <dbReference type="EMBL" id="MRG93764.1"/>
    </source>
</evidence>
<organism evidence="4 5">
    <name type="scientific">Polyangium spumosum</name>
    <dbReference type="NCBI Taxonomy" id="889282"/>
    <lineage>
        <taxon>Bacteria</taxon>
        <taxon>Pseudomonadati</taxon>
        <taxon>Myxococcota</taxon>
        <taxon>Polyangia</taxon>
        <taxon>Polyangiales</taxon>
        <taxon>Polyangiaceae</taxon>
        <taxon>Polyangium</taxon>
    </lineage>
</organism>
<dbReference type="InterPro" id="IPR029016">
    <property type="entry name" value="GAF-like_dom_sf"/>
</dbReference>
<dbReference type="InterPro" id="IPR027417">
    <property type="entry name" value="P-loop_NTPase"/>
</dbReference>
<feature type="domain" description="STAS" evidence="3">
    <location>
        <begin position="1592"/>
        <end position="1703"/>
    </location>
</feature>
<dbReference type="InterPro" id="IPR003593">
    <property type="entry name" value="AAA+_ATPase"/>
</dbReference>
<dbReference type="SUPFAM" id="SSF56112">
    <property type="entry name" value="Protein kinase-like (PK-like)"/>
    <property type="match status" value="1"/>
</dbReference>
<comment type="caution">
    <text evidence="4">The sequence shown here is derived from an EMBL/GenBank/DDBJ whole genome shotgun (WGS) entry which is preliminary data.</text>
</comment>
<dbReference type="SMART" id="SM00382">
    <property type="entry name" value="AAA"/>
    <property type="match status" value="1"/>
</dbReference>
<dbReference type="Gene3D" id="1.10.510.10">
    <property type="entry name" value="Transferase(Phosphotransferase) domain 1"/>
    <property type="match status" value="1"/>
</dbReference>
<dbReference type="Proteomes" id="UP000440224">
    <property type="component" value="Unassembled WGS sequence"/>
</dbReference>
<dbReference type="Pfam" id="PF00069">
    <property type="entry name" value="Pkinase"/>
    <property type="match status" value="1"/>
</dbReference>
<dbReference type="Pfam" id="PF13191">
    <property type="entry name" value="AAA_16"/>
    <property type="match status" value="1"/>
</dbReference>
<dbReference type="PROSITE" id="PS00109">
    <property type="entry name" value="PROTEIN_KINASE_TYR"/>
    <property type="match status" value="1"/>
</dbReference>
<dbReference type="OrthoDB" id="134712at2"/>
<keyword evidence="1" id="KW-0175">Coiled coil</keyword>
<dbReference type="EMBL" id="WJIE01000005">
    <property type="protein sequence ID" value="MRG93764.1"/>
    <property type="molecule type" value="Genomic_DNA"/>
</dbReference>
<dbReference type="CDD" id="cd07041">
    <property type="entry name" value="STAS_RsbR_RsbS_like"/>
    <property type="match status" value="1"/>
</dbReference>
<dbReference type="InterPro" id="IPR036513">
    <property type="entry name" value="STAS_dom_sf"/>
</dbReference>
<dbReference type="InterPro" id="IPR041664">
    <property type="entry name" value="AAA_16"/>
</dbReference>
<reference evidence="4 5" key="1">
    <citation type="submission" date="2019-10" db="EMBL/GenBank/DDBJ databases">
        <title>A soil myxobacterium in the family Polyangiaceae.</title>
        <authorList>
            <person name="Li Y."/>
            <person name="Wang J."/>
        </authorList>
    </citation>
    <scope>NUCLEOTIDE SEQUENCE [LARGE SCALE GENOMIC DNA]</scope>
    <source>
        <strain evidence="4 5">DSM 14734</strain>
    </source>
</reference>
<dbReference type="Gene3D" id="3.30.450.40">
    <property type="match status" value="1"/>
</dbReference>
<dbReference type="CDD" id="cd14014">
    <property type="entry name" value="STKc_PknB_like"/>
    <property type="match status" value="1"/>
</dbReference>
<evidence type="ECO:0000313" key="5">
    <source>
        <dbReference type="Proteomes" id="UP000440224"/>
    </source>
</evidence>
<dbReference type="InterPro" id="IPR003018">
    <property type="entry name" value="GAF"/>
</dbReference>
<dbReference type="SMART" id="SM00065">
    <property type="entry name" value="GAF"/>
    <property type="match status" value="1"/>
</dbReference>
<dbReference type="SUPFAM" id="SSF52540">
    <property type="entry name" value="P-loop containing nucleoside triphosphate hydrolases"/>
    <property type="match status" value="1"/>
</dbReference>
<proteinExistence type="predicted"/>
<protein>
    <submittedName>
        <fullName evidence="4">AAA family ATPase</fullName>
    </submittedName>
</protein>
<dbReference type="Pfam" id="PF01590">
    <property type="entry name" value="GAF"/>
    <property type="match status" value="1"/>
</dbReference>
<dbReference type="InterPro" id="IPR000719">
    <property type="entry name" value="Prot_kinase_dom"/>
</dbReference>
<accession>A0A6N7PUK7</accession>
<feature type="coiled-coil region" evidence="1">
    <location>
        <begin position="1517"/>
        <end position="1579"/>
    </location>
</feature>
<dbReference type="GO" id="GO:0004672">
    <property type="term" value="F:protein kinase activity"/>
    <property type="evidence" value="ECO:0007669"/>
    <property type="project" value="InterPro"/>
</dbReference>
<dbReference type="PROSITE" id="PS50011">
    <property type="entry name" value="PROTEIN_KINASE_DOM"/>
    <property type="match status" value="1"/>
</dbReference>
<dbReference type="InterPro" id="IPR053159">
    <property type="entry name" value="Hybrid_Histidine_Kinase"/>
</dbReference>
<dbReference type="PROSITE" id="PS50801">
    <property type="entry name" value="STAS"/>
    <property type="match status" value="1"/>
</dbReference>
<dbReference type="PANTHER" id="PTHR43642:SF1">
    <property type="entry name" value="HYBRID SIGNAL TRANSDUCTION HISTIDINE KINASE G"/>
    <property type="match status" value="1"/>
</dbReference>
<gene>
    <name evidence="4" type="ORF">GF068_17865</name>
</gene>
<sequence>MAAESTLPALDGFHGDSFEGFTALTPIYEGAETFVFRARSVADGRRVVLKQTKNEYPTAREVGRLRREFTILRELGEECAPEALALEEHGRGVVLIMADIGHPTLREILEKRRLDIETALTIALSITNALAAVHRKGILHKDVTPRNILVEEATWRAHLIDFGISARLSRELHAPTGPRSLEGTLLYMAPEQTGRMNRAVDSRADLYSLGVILYEMLTGSVPFAQRELSEIVQSHLTRPPVPPRELVPTVPAPLSDLVMTLLAKTPEERYQSDAGVRADLSECLRQWKEKGTMAPFPLRQRDKAPELRRAQRLYGREKDIDALLQAFGRARARGPELCLVSGYSGVGKSALVHEIHKIIARHGGGFFISGKFDQISRDVPLAPVVQALRELVQQLLSEPEEVLARWRRDLLAALAGNGRLLTELVPELSLVLGEQPRLPELPPDQARNRFELTLQNFLGVFATEAHPLVIFLDDLQWMDPTSQRLLQLLLTDAFSRHLLVIGAYRDNEVSPGHPLTTLLDELEGVGFSAAKIHLSPLDRDMVGSLVADTLTSAPEEVRTLADLVHEKTQGNPFFAHQFMVALYERDLLRFDAEIGAWQWDTAALRAADVTDNVVDLMVGVLRRLSPETQHVLERAACIGHSFDFGSLATIAEKPADEVAAALWEALRAGLVVSLDGDYRYLEAGPGSSARGLSASLFGVRYQFVHDRVLSAAYTLAAPEQRTQLHLSIGRLLRKRSGERPRDEDLLDLVHHLNLGASLITDPAERLDVAEINLRAGRRAKAATAYHAGAEYTRAGRELLRERDWDTRHDLCFELLLEGGQCAYLSGDSAQAESLFTRLMQKAKTDLERASIHRQRIYNFTSHGHFTEAMQVGCDALTLLGHPLTMEDLSSFDVMMGELAKITTNLGGRRIEDIEGAPEAQDPVIQAVIGILDSIGDGAHHLGPVVFGVIALRAVNVSLVHGPTEVVAYPLAAAGYILSTILGRVPEGIAFCQLAEAINARFPSGMQLTRLNVAWGSCISMQYPIREAAPLWAAARHRGVESGEYHMLGVACFLESMGELFAGDPIEQVLENADRNLALTRRTRQPMAIATMTLVRQAVACLAGKTQSCTSLDDDTFNEKEYVARLDDEHFGNSKVHHAVVKTLVCLVQSQYDEAWEISQEAERTILYAGGNLASKMHPCLRALVLLGLPRAEAPEEAERRAANLKKCRTEVAQLAAWSPKSFGHLEALVNAEAARVEGDIEGTIRLYERAITLCQENKAPHFEALAGELCAKFYLSIGAPTAGGGYMKNAYRAYAHWGAAPKVAALENEATHIWPALREVSRTRSASATSSQSASLATRTLIGQTSYGSLRDAALVVRAAQEIASEIDLLKVIDRLAKLVLENAGADQGSLILARDGGLVVEATFQPGQSSLDVGRGQPLEKAPHCARSVIHYVTRTLEYVVLDNSRKASRFSDDPYIQEFAPKSILCLPLLHQGRLSGALYLENRMTPGVFDAARVELLGLLSSQAAIAIEIARLIESDRAANEQVKRVNERLEMEVAHRTAEIRRVNDSLFETNQALESELCERKKIEQERAELHEQVIAGQRARLAELSTPLLPITKDIVVMPLIGTMDTERAEQVLSVALDGAQRLGARVVILDVTGMKHVDTQVAGMLVSVASALRLLGAETVLTGIGPRIAQTLIALDVDMKSFVTLGTLQSGMEYALRRSGHSNLGAPRRSRPAR</sequence>
<keyword evidence="5" id="KW-1185">Reference proteome</keyword>
<dbReference type="SUPFAM" id="SSF52091">
    <property type="entry name" value="SpoIIaa-like"/>
    <property type="match status" value="1"/>
</dbReference>
<dbReference type="SUPFAM" id="SSF55781">
    <property type="entry name" value="GAF domain-like"/>
    <property type="match status" value="1"/>
</dbReference>
<dbReference type="PANTHER" id="PTHR43642">
    <property type="entry name" value="HYBRID SIGNAL TRANSDUCTION HISTIDINE KINASE G"/>
    <property type="match status" value="1"/>
</dbReference>
<dbReference type="Gene3D" id="3.30.750.24">
    <property type="entry name" value="STAS domain"/>
    <property type="match status" value="1"/>
</dbReference>
<dbReference type="GO" id="GO:0005524">
    <property type="term" value="F:ATP binding"/>
    <property type="evidence" value="ECO:0007669"/>
    <property type="project" value="InterPro"/>
</dbReference>
<evidence type="ECO:0000259" key="3">
    <source>
        <dbReference type="PROSITE" id="PS50801"/>
    </source>
</evidence>
<dbReference type="RefSeq" id="WP_153820621.1">
    <property type="nucleotide sequence ID" value="NZ_WJIE01000005.1"/>
</dbReference>
<evidence type="ECO:0000256" key="1">
    <source>
        <dbReference type="SAM" id="Coils"/>
    </source>
</evidence>
<dbReference type="InterPro" id="IPR008266">
    <property type="entry name" value="Tyr_kinase_AS"/>
</dbReference>
<feature type="domain" description="Protein kinase" evidence="2">
    <location>
        <begin position="21"/>
        <end position="284"/>
    </location>
</feature>
<name>A0A6N7PUK7_9BACT</name>
<dbReference type="InterPro" id="IPR002645">
    <property type="entry name" value="STAS_dom"/>
</dbReference>
<dbReference type="Pfam" id="PF01740">
    <property type="entry name" value="STAS"/>
    <property type="match status" value="1"/>
</dbReference>
<dbReference type="InterPro" id="IPR011009">
    <property type="entry name" value="Kinase-like_dom_sf"/>
</dbReference>
<dbReference type="Gene3D" id="3.40.50.300">
    <property type="entry name" value="P-loop containing nucleotide triphosphate hydrolases"/>
    <property type="match status" value="1"/>
</dbReference>
<evidence type="ECO:0000259" key="2">
    <source>
        <dbReference type="PROSITE" id="PS50011"/>
    </source>
</evidence>